<dbReference type="GO" id="GO:0005829">
    <property type="term" value="C:cytosol"/>
    <property type="evidence" value="ECO:0007669"/>
    <property type="project" value="TreeGrafter"/>
</dbReference>
<organism evidence="11 12">
    <name type="scientific">Limobrevibacterium gyesilva</name>
    <dbReference type="NCBI Taxonomy" id="2991712"/>
    <lineage>
        <taxon>Bacteria</taxon>
        <taxon>Pseudomonadati</taxon>
        <taxon>Pseudomonadota</taxon>
        <taxon>Alphaproteobacteria</taxon>
        <taxon>Acetobacterales</taxon>
        <taxon>Acetobacteraceae</taxon>
        <taxon>Limobrevibacterium</taxon>
    </lineage>
</organism>
<evidence type="ECO:0000256" key="1">
    <source>
        <dbReference type="ARBA" id="ARBA00002606"/>
    </source>
</evidence>
<dbReference type="InterPro" id="IPR005793">
    <property type="entry name" value="Formyl_trans_C"/>
</dbReference>
<dbReference type="GO" id="GO:0004479">
    <property type="term" value="F:methionyl-tRNA formyltransferase activity"/>
    <property type="evidence" value="ECO:0007669"/>
    <property type="project" value="UniProtKB-UniRule"/>
</dbReference>
<comment type="caution">
    <text evidence="11">The sequence shown here is derived from an EMBL/GenBank/DDBJ whole genome shotgun (WGS) entry which is preliminary data.</text>
</comment>
<keyword evidence="12" id="KW-1185">Reference proteome</keyword>
<evidence type="ECO:0000256" key="7">
    <source>
        <dbReference type="ARBA" id="ARBA00048558"/>
    </source>
</evidence>
<dbReference type="InterPro" id="IPR037022">
    <property type="entry name" value="Formyl_trans_C_sf"/>
</dbReference>
<dbReference type="SUPFAM" id="SSF53328">
    <property type="entry name" value="Formyltransferase"/>
    <property type="match status" value="1"/>
</dbReference>
<feature type="binding site" evidence="8">
    <location>
        <begin position="110"/>
        <end position="113"/>
    </location>
    <ligand>
        <name>(6S)-5,6,7,8-tetrahydrofolate</name>
        <dbReference type="ChEBI" id="CHEBI:57453"/>
    </ligand>
</feature>
<dbReference type="EMBL" id="JAPDNT010000005">
    <property type="protein sequence ID" value="MCW3474840.1"/>
    <property type="molecule type" value="Genomic_DNA"/>
</dbReference>
<dbReference type="Proteomes" id="UP001165679">
    <property type="component" value="Unassembled WGS sequence"/>
</dbReference>
<comment type="similarity">
    <text evidence="2 8">Belongs to the Fmt family.</text>
</comment>
<evidence type="ECO:0000256" key="8">
    <source>
        <dbReference type="HAMAP-Rule" id="MF_00182"/>
    </source>
</evidence>
<dbReference type="EC" id="2.1.2.9" evidence="3 8"/>
<dbReference type="InterPro" id="IPR002376">
    <property type="entry name" value="Formyl_transf_N"/>
</dbReference>
<keyword evidence="6 8" id="KW-0648">Protein biosynthesis</keyword>
<dbReference type="CDD" id="cd08704">
    <property type="entry name" value="Met_tRNA_FMT_C"/>
    <property type="match status" value="1"/>
</dbReference>
<evidence type="ECO:0000259" key="10">
    <source>
        <dbReference type="Pfam" id="PF02911"/>
    </source>
</evidence>
<reference evidence="11" key="1">
    <citation type="submission" date="2022-09" db="EMBL/GenBank/DDBJ databases">
        <title>Rhodovastum sp. nov. RN2-1 isolated from soil in Seongnam, South Korea.</title>
        <authorList>
            <person name="Le N.T."/>
        </authorList>
    </citation>
    <scope>NUCLEOTIDE SEQUENCE</scope>
    <source>
        <strain evidence="11">RN2-1</strain>
    </source>
</reference>
<dbReference type="PANTHER" id="PTHR11138">
    <property type="entry name" value="METHIONYL-TRNA FORMYLTRANSFERASE"/>
    <property type="match status" value="1"/>
</dbReference>
<dbReference type="Gene3D" id="3.40.50.170">
    <property type="entry name" value="Formyl transferase, N-terminal domain"/>
    <property type="match status" value="1"/>
</dbReference>
<dbReference type="InterPro" id="IPR044135">
    <property type="entry name" value="Met-tRNA-FMT_C"/>
</dbReference>
<feature type="domain" description="Formyl transferase C-terminal" evidence="10">
    <location>
        <begin position="200"/>
        <end position="292"/>
    </location>
</feature>
<accession>A0AA41YLF9</accession>
<comment type="function">
    <text evidence="1 8">Attaches a formyl group to the free amino group of methionyl-tRNA(fMet). The formyl group appears to play a dual role in the initiator identity of N-formylmethionyl-tRNA by promoting its recognition by IF2 and preventing the misappropriation of this tRNA by the elongation apparatus.</text>
</comment>
<dbReference type="NCBIfam" id="TIGR00460">
    <property type="entry name" value="fmt"/>
    <property type="match status" value="1"/>
</dbReference>
<dbReference type="Gene3D" id="3.10.25.10">
    <property type="entry name" value="Formyl transferase, C-terminal domain"/>
    <property type="match status" value="1"/>
</dbReference>
<evidence type="ECO:0000313" key="12">
    <source>
        <dbReference type="Proteomes" id="UP001165679"/>
    </source>
</evidence>
<evidence type="ECO:0000313" key="11">
    <source>
        <dbReference type="EMBL" id="MCW3474840.1"/>
    </source>
</evidence>
<protein>
    <recommendedName>
        <fullName evidence="4 8">Methionyl-tRNA formyltransferase</fullName>
        <ecNumber evidence="3 8">2.1.2.9</ecNumber>
    </recommendedName>
</protein>
<proteinExistence type="inferred from homology"/>
<dbReference type="Pfam" id="PF02911">
    <property type="entry name" value="Formyl_trans_C"/>
    <property type="match status" value="1"/>
</dbReference>
<gene>
    <name evidence="8 11" type="primary">fmt</name>
    <name evidence="11" type="ORF">OL599_09605</name>
</gene>
<dbReference type="AlphaFoldDB" id="A0AA41YLF9"/>
<dbReference type="InterPro" id="IPR001555">
    <property type="entry name" value="GART_AS"/>
</dbReference>
<evidence type="ECO:0000256" key="5">
    <source>
        <dbReference type="ARBA" id="ARBA00022679"/>
    </source>
</evidence>
<dbReference type="InterPro" id="IPR041711">
    <property type="entry name" value="Met-tRNA-FMT_N"/>
</dbReference>
<dbReference type="InterPro" id="IPR011034">
    <property type="entry name" value="Formyl_transferase-like_C_sf"/>
</dbReference>
<dbReference type="CDD" id="cd08646">
    <property type="entry name" value="FMT_core_Met-tRNA-FMT_N"/>
    <property type="match status" value="1"/>
</dbReference>
<dbReference type="InterPro" id="IPR005794">
    <property type="entry name" value="Fmt"/>
</dbReference>
<keyword evidence="5 8" id="KW-0808">Transferase</keyword>
<feature type="domain" description="Formyl transferase N-terminal" evidence="9">
    <location>
        <begin position="1"/>
        <end position="180"/>
    </location>
</feature>
<dbReference type="RefSeq" id="WP_264713492.1">
    <property type="nucleotide sequence ID" value="NZ_JAPDNT010000005.1"/>
</dbReference>
<evidence type="ECO:0000259" key="9">
    <source>
        <dbReference type="Pfam" id="PF00551"/>
    </source>
</evidence>
<reference evidence="11" key="2">
    <citation type="submission" date="2022-10" db="EMBL/GenBank/DDBJ databases">
        <authorList>
            <person name="Trinh H.N."/>
        </authorList>
    </citation>
    <scope>NUCLEOTIDE SEQUENCE</scope>
    <source>
        <strain evidence="11">RN2-1</strain>
    </source>
</reference>
<dbReference type="PANTHER" id="PTHR11138:SF5">
    <property type="entry name" value="METHIONYL-TRNA FORMYLTRANSFERASE, MITOCHONDRIAL"/>
    <property type="match status" value="1"/>
</dbReference>
<dbReference type="PROSITE" id="PS00373">
    <property type="entry name" value="GART"/>
    <property type="match status" value="1"/>
</dbReference>
<name>A0AA41YLF9_9PROT</name>
<evidence type="ECO:0000256" key="4">
    <source>
        <dbReference type="ARBA" id="ARBA00016014"/>
    </source>
</evidence>
<dbReference type="SUPFAM" id="SSF50486">
    <property type="entry name" value="FMT C-terminal domain-like"/>
    <property type="match status" value="1"/>
</dbReference>
<dbReference type="HAMAP" id="MF_00182">
    <property type="entry name" value="Formyl_trans"/>
    <property type="match status" value="1"/>
</dbReference>
<comment type="catalytic activity">
    <reaction evidence="7 8">
        <text>L-methionyl-tRNA(fMet) + (6R)-10-formyltetrahydrofolate = N-formyl-L-methionyl-tRNA(fMet) + (6S)-5,6,7,8-tetrahydrofolate + H(+)</text>
        <dbReference type="Rhea" id="RHEA:24380"/>
        <dbReference type="Rhea" id="RHEA-COMP:9952"/>
        <dbReference type="Rhea" id="RHEA-COMP:9953"/>
        <dbReference type="ChEBI" id="CHEBI:15378"/>
        <dbReference type="ChEBI" id="CHEBI:57453"/>
        <dbReference type="ChEBI" id="CHEBI:78530"/>
        <dbReference type="ChEBI" id="CHEBI:78844"/>
        <dbReference type="ChEBI" id="CHEBI:195366"/>
        <dbReference type="EC" id="2.1.2.9"/>
    </reaction>
</comment>
<dbReference type="InterPro" id="IPR036477">
    <property type="entry name" value="Formyl_transf_N_sf"/>
</dbReference>
<dbReference type="Pfam" id="PF00551">
    <property type="entry name" value="Formyl_trans_N"/>
    <property type="match status" value="1"/>
</dbReference>
<evidence type="ECO:0000256" key="2">
    <source>
        <dbReference type="ARBA" id="ARBA00010699"/>
    </source>
</evidence>
<evidence type="ECO:0000256" key="3">
    <source>
        <dbReference type="ARBA" id="ARBA00012261"/>
    </source>
</evidence>
<sequence length="301" mass="30883">MRLAFMGSPDFAVPALRALHGAGHDIAAVYCQPPRPAGRGQAVRPSPVHAAAAALGLAVRTPARLRRDAATQAAFAALDLDAAVVAAYGLILPEAMLAAPKRGCLNIHASLLPRWRGAAPIQAAILAGDAETGITIMQMDAGLDTGPMLLREAVPITAQTTAAGLHDVLAEIGARLVLRALAEAPAPAPQPAEGATYAPKLTREDGRIDWTRDAAALDRRIRALNPWPGTFTTLDGEVLKILAAAPAEGSAAPGTVLDDGLLVAAGSGALRLTRVQAPGRAALDAAAFLRGRRIAPGTRLG</sequence>
<evidence type="ECO:0000256" key="6">
    <source>
        <dbReference type="ARBA" id="ARBA00022917"/>
    </source>
</evidence>